<dbReference type="PANTHER" id="PTHR12110:SF41">
    <property type="entry name" value="INOSOSE DEHYDRATASE"/>
    <property type="match status" value="1"/>
</dbReference>
<dbReference type="Gene3D" id="3.20.20.150">
    <property type="entry name" value="Divalent-metal-dependent TIM barrel enzymes"/>
    <property type="match status" value="1"/>
</dbReference>
<dbReference type="SUPFAM" id="SSF51658">
    <property type="entry name" value="Xylose isomerase-like"/>
    <property type="match status" value="1"/>
</dbReference>
<proteinExistence type="predicted"/>
<name>A0ABW0NSP6_9MICO</name>
<evidence type="ECO:0000259" key="2">
    <source>
        <dbReference type="Pfam" id="PF01261"/>
    </source>
</evidence>
<evidence type="ECO:0000313" key="3">
    <source>
        <dbReference type="EMBL" id="MFC5503028.1"/>
    </source>
</evidence>
<dbReference type="InterPro" id="IPR036237">
    <property type="entry name" value="Xyl_isomerase-like_sf"/>
</dbReference>
<dbReference type="PANTHER" id="PTHR12110">
    <property type="entry name" value="HYDROXYPYRUVATE ISOMERASE"/>
    <property type="match status" value="1"/>
</dbReference>
<dbReference type="Pfam" id="PF01261">
    <property type="entry name" value="AP_endonuc_2"/>
    <property type="match status" value="1"/>
</dbReference>
<dbReference type="EMBL" id="JBHSMG010000003">
    <property type="protein sequence ID" value="MFC5503028.1"/>
    <property type="molecule type" value="Genomic_DNA"/>
</dbReference>
<keyword evidence="4" id="KW-1185">Reference proteome</keyword>
<keyword evidence="3" id="KW-0413">Isomerase</keyword>
<sequence length="249" mass="26437">MTSPGLSLQLYTLRDAVADDLGGTLARVAEIGFREVELWNFVDREREFAAALADSGLTAPSAHASLIVADDPAPAFAAATRLGIRTIIDPHYPAEHWTTRDDVTRTARRLGELARQAADSGLRLGYHNHAFELAARIDGLPALEVLAAELDDAVVLEVDTYWAAVGGVDPVGLLERLGERVQLIHVKDGPGTAEPSDQVAVGDGALDIPGILAAAPQARRVAELDDTRGDIWDAVARSFSYLAATEAAA</sequence>
<dbReference type="RefSeq" id="WP_386740742.1">
    <property type="nucleotide sequence ID" value="NZ_JBHSMG010000003.1"/>
</dbReference>
<keyword evidence="1" id="KW-0119">Carbohydrate metabolism</keyword>
<accession>A0ABW0NSP6</accession>
<comment type="caution">
    <text evidence="3">The sequence shown here is derived from an EMBL/GenBank/DDBJ whole genome shotgun (WGS) entry which is preliminary data.</text>
</comment>
<dbReference type="GO" id="GO:0016853">
    <property type="term" value="F:isomerase activity"/>
    <property type="evidence" value="ECO:0007669"/>
    <property type="project" value="UniProtKB-KW"/>
</dbReference>
<organism evidence="3 4">
    <name type="scientific">Lysinimonas soli</name>
    <dbReference type="NCBI Taxonomy" id="1074233"/>
    <lineage>
        <taxon>Bacteria</taxon>
        <taxon>Bacillati</taxon>
        <taxon>Actinomycetota</taxon>
        <taxon>Actinomycetes</taxon>
        <taxon>Micrococcales</taxon>
        <taxon>Microbacteriaceae</taxon>
        <taxon>Lysinimonas</taxon>
    </lineage>
</organism>
<dbReference type="Proteomes" id="UP001596039">
    <property type="component" value="Unassembled WGS sequence"/>
</dbReference>
<protein>
    <submittedName>
        <fullName evidence="3">Sugar phosphate isomerase/epimerase family protein</fullName>
    </submittedName>
</protein>
<feature type="domain" description="Xylose isomerase-like TIM barrel" evidence="2">
    <location>
        <begin position="25"/>
        <end position="214"/>
    </location>
</feature>
<dbReference type="InterPro" id="IPR013022">
    <property type="entry name" value="Xyl_isomerase-like_TIM-brl"/>
</dbReference>
<dbReference type="InterPro" id="IPR050312">
    <property type="entry name" value="IolE/XylAMocC-like"/>
</dbReference>
<evidence type="ECO:0000256" key="1">
    <source>
        <dbReference type="ARBA" id="ARBA00023277"/>
    </source>
</evidence>
<reference evidence="4" key="1">
    <citation type="journal article" date="2019" name="Int. J. Syst. Evol. Microbiol.">
        <title>The Global Catalogue of Microorganisms (GCM) 10K type strain sequencing project: providing services to taxonomists for standard genome sequencing and annotation.</title>
        <authorList>
            <consortium name="The Broad Institute Genomics Platform"/>
            <consortium name="The Broad Institute Genome Sequencing Center for Infectious Disease"/>
            <person name="Wu L."/>
            <person name="Ma J."/>
        </authorList>
    </citation>
    <scope>NUCLEOTIDE SEQUENCE [LARGE SCALE GENOMIC DNA]</scope>
    <source>
        <strain evidence="4">CGMCC 4.6997</strain>
    </source>
</reference>
<gene>
    <name evidence="3" type="ORF">ACFPJ4_12330</name>
</gene>
<evidence type="ECO:0000313" key="4">
    <source>
        <dbReference type="Proteomes" id="UP001596039"/>
    </source>
</evidence>